<feature type="region of interest" description="Disordered" evidence="1">
    <location>
        <begin position="210"/>
        <end position="243"/>
    </location>
</feature>
<proteinExistence type="predicted"/>
<gene>
    <name evidence="3" type="ORF">SAMN05421869_110129</name>
</gene>
<accession>A0A1G8TBV4</accession>
<evidence type="ECO:0000256" key="2">
    <source>
        <dbReference type="SAM" id="Phobius"/>
    </source>
</evidence>
<name>A0A1G8TBV4_9ACTN</name>
<dbReference type="Proteomes" id="UP000199202">
    <property type="component" value="Unassembled WGS sequence"/>
</dbReference>
<protein>
    <submittedName>
        <fullName evidence="3">Uncharacterized protein</fullName>
    </submittedName>
</protein>
<keyword evidence="2" id="KW-0472">Membrane</keyword>
<feature type="transmembrane region" description="Helical" evidence="2">
    <location>
        <begin position="33"/>
        <end position="56"/>
    </location>
</feature>
<sequence length="243" mass="26855">MGYRVGSRHTVALAIIDRLKMRSYLPGFVTPQWIGVIGTALGAAIGSLVAIGSVFLRARQEAAAEARQHKREQARRARDRQWDITVQGLDARRQNYATLLRRAAAYGRQLEVIVDQAPTPADAKQPPRFLGEELNTARAELEDLVFEVDVHAQHPLVGDGLRQLLREGQAVQDALEAGDWGRARELVSLVGSLMAKLRDMCRWDLGLYAPDPYEDSNGAPELASAEMAVEQKEAPQPKRAEAQ</sequence>
<evidence type="ECO:0000313" key="4">
    <source>
        <dbReference type="Proteomes" id="UP000199202"/>
    </source>
</evidence>
<keyword evidence="2" id="KW-1133">Transmembrane helix</keyword>
<keyword evidence="4" id="KW-1185">Reference proteome</keyword>
<organism evidence="3 4">
    <name type="scientific">Nonomuraea jiangxiensis</name>
    <dbReference type="NCBI Taxonomy" id="633440"/>
    <lineage>
        <taxon>Bacteria</taxon>
        <taxon>Bacillati</taxon>
        <taxon>Actinomycetota</taxon>
        <taxon>Actinomycetes</taxon>
        <taxon>Streptosporangiales</taxon>
        <taxon>Streptosporangiaceae</taxon>
        <taxon>Nonomuraea</taxon>
    </lineage>
</organism>
<dbReference type="AlphaFoldDB" id="A0A1G8TBV4"/>
<dbReference type="EMBL" id="FNDJ01000010">
    <property type="protein sequence ID" value="SDJ38847.1"/>
    <property type="molecule type" value="Genomic_DNA"/>
</dbReference>
<reference evidence="3 4" key="1">
    <citation type="submission" date="2016-10" db="EMBL/GenBank/DDBJ databases">
        <authorList>
            <person name="de Groot N.N."/>
        </authorList>
    </citation>
    <scope>NUCLEOTIDE SEQUENCE [LARGE SCALE GENOMIC DNA]</scope>
    <source>
        <strain evidence="3 4">CGMCC 4.6533</strain>
    </source>
</reference>
<evidence type="ECO:0000256" key="1">
    <source>
        <dbReference type="SAM" id="MobiDB-lite"/>
    </source>
</evidence>
<evidence type="ECO:0000313" key="3">
    <source>
        <dbReference type="EMBL" id="SDJ38847.1"/>
    </source>
</evidence>
<keyword evidence="2" id="KW-0812">Transmembrane</keyword>
<feature type="compositionally biased region" description="Basic and acidic residues" evidence="1">
    <location>
        <begin position="229"/>
        <end position="243"/>
    </location>
</feature>